<name>A0A7Y9PI00_9BACT</name>
<dbReference type="AlphaFoldDB" id="A0A7Y9PI00"/>
<dbReference type="EMBL" id="JACCCW010000002">
    <property type="protein sequence ID" value="NYF80270.1"/>
    <property type="molecule type" value="Genomic_DNA"/>
</dbReference>
<protein>
    <submittedName>
        <fullName evidence="1">Uncharacterized protein</fullName>
    </submittedName>
</protein>
<proteinExistence type="predicted"/>
<accession>A0A7Y9PI00</accession>
<keyword evidence="2" id="KW-1185">Reference proteome</keyword>
<dbReference type="Proteomes" id="UP000589520">
    <property type="component" value="Unassembled WGS sequence"/>
</dbReference>
<organism evidence="1 2">
    <name type="scientific">Granulicella arctica</name>
    <dbReference type="NCBI Taxonomy" id="940613"/>
    <lineage>
        <taxon>Bacteria</taxon>
        <taxon>Pseudomonadati</taxon>
        <taxon>Acidobacteriota</taxon>
        <taxon>Terriglobia</taxon>
        <taxon>Terriglobales</taxon>
        <taxon>Acidobacteriaceae</taxon>
        <taxon>Granulicella</taxon>
    </lineage>
</organism>
<evidence type="ECO:0000313" key="2">
    <source>
        <dbReference type="Proteomes" id="UP000589520"/>
    </source>
</evidence>
<sequence length="62" mass="7040">MGMIRRFTANIYSKFKRLFPPLLASHGVIYSRSHISLELETWAFASEHTSATSEETGPLFHA</sequence>
<comment type="caution">
    <text evidence="1">The sequence shown here is derived from an EMBL/GenBank/DDBJ whole genome shotgun (WGS) entry which is preliminary data.</text>
</comment>
<evidence type="ECO:0000313" key="1">
    <source>
        <dbReference type="EMBL" id="NYF80270.1"/>
    </source>
</evidence>
<gene>
    <name evidence="1" type="ORF">HDF17_002590</name>
</gene>
<reference evidence="1 2" key="1">
    <citation type="submission" date="2020-07" db="EMBL/GenBank/DDBJ databases">
        <title>Genomic Encyclopedia of Type Strains, Phase IV (KMG-V): Genome sequencing to study the core and pangenomes of soil and plant-associated prokaryotes.</title>
        <authorList>
            <person name="Whitman W."/>
        </authorList>
    </citation>
    <scope>NUCLEOTIDE SEQUENCE [LARGE SCALE GENOMIC DNA]</scope>
    <source>
        <strain evidence="1 2">X4EP2</strain>
    </source>
</reference>